<gene>
    <name evidence="9" type="ORF">CC1G_15725</name>
</gene>
<evidence type="ECO:0000259" key="8">
    <source>
        <dbReference type="Pfam" id="PF01266"/>
    </source>
</evidence>
<feature type="binding site" evidence="6">
    <location>
        <position position="338"/>
    </location>
    <ligand>
        <name>D-dopa</name>
        <dbReference type="ChEBI" id="CHEBI:149689"/>
    </ligand>
</feature>
<dbReference type="Pfam" id="PF01266">
    <property type="entry name" value="DAO"/>
    <property type="match status" value="1"/>
</dbReference>
<dbReference type="VEuPathDB" id="FungiDB:CC1G_15725"/>
<feature type="binding site" evidence="6">
    <location>
        <position position="371"/>
    </location>
    <ligand>
        <name>D-dopa</name>
        <dbReference type="ChEBI" id="CHEBI:149689"/>
    </ligand>
</feature>
<keyword evidence="5" id="KW-0560">Oxidoreductase</keyword>
<dbReference type="OMA" id="TTWYLEP"/>
<evidence type="ECO:0000256" key="7">
    <source>
        <dbReference type="SAM" id="MobiDB-lite"/>
    </source>
</evidence>
<accession>D6RQI6</accession>
<dbReference type="InterPro" id="IPR023209">
    <property type="entry name" value="DAO"/>
</dbReference>
<dbReference type="HOGENOM" id="CLU_034311_1_1_1"/>
<name>D6RQI6_COPC7</name>
<evidence type="ECO:0000313" key="10">
    <source>
        <dbReference type="Proteomes" id="UP000001861"/>
    </source>
</evidence>
<proteinExistence type="inferred from homology"/>
<dbReference type="Gene3D" id="3.30.9.10">
    <property type="entry name" value="D-Amino Acid Oxidase, subunit A, domain 2"/>
    <property type="match status" value="1"/>
</dbReference>
<comment type="caution">
    <text evidence="9">The sequence shown here is derived from an EMBL/GenBank/DDBJ whole genome shotgun (WGS) entry which is preliminary data.</text>
</comment>
<comment type="cofactor">
    <cofactor evidence="1 6">
        <name>FAD</name>
        <dbReference type="ChEBI" id="CHEBI:57692"/>
    </cofactor>
</comment>
<dbReference type="OrthoDB" id="2015447at2759"/>
<dbReference type="SUPFAM" id="SSF51971">
    <property type="entry name" value="Nucleotide-binding domain"/>
    <property type="match status" value="1"/>
</dbReference>
<evidence type="ECO:0000256" key="4">
    <source>
        <dbReference type="ARBA" id="ARBA00022827"/>
    </source>
</evidence>
<evidence type="ECO:0000313" key="9">
    <source>
        <dbReference type="EMBL" id="EFI26802.1"/>
    </source>
</evidence>
<feature type="domain" description="FAD dependent oxidoreductase" evidence="8">
    <location>
        <begin position="28"/>
        <end position="384"/>
    </location>
</feature>
<feature type="binding site" evidence="6">
    <location>
        <begin position="69"/>
        <end position="70"/>
    </location>
    <ligand>
        <name>FAD</name>
        <dbReference type="ChEBI" id="CHEBI:57692"/>
    </ligand>
</feature>
<keyword evidence="4 6" id="KW-0274">FAD</keyword>
<feature type="compositionally biased region" description="Polar residues" evidence="7">
    <location>
        <begin position="11"/>
        <end position="21"/>
    </location>
</feature>
<evidence type="ECO:0000256" key="1">
    <source>
        <dbReference type="ARBA" id="ARBA00001974"/>
    </source>
</evidence>
<evidence type="ECO:0000256" key="2">
    <source>
        <dbReference type="ARBA" id="ARBA00006730"/>
    </source>
</evidence>
<keyword evidence="10" id="KW-1185">Reference proteome</keyword>
<feature type="region of interest" description="Disordered" evidence="7">
    <location>
        <begin position="1"/>
        <end position="24"/>
    </location>
</feature>
<dbReference type="PANTHER" id="PTHR11530:SF11">
    <property type="entry name" value="D-ASPARTATE OXIDASE"/>
    <property type="match status" value="1"/>
</dbReference>
<protein>
    <submittedName>
        <fullName evidence="9">D-amino-acid oxidase</fullName>
    </submittedName>
</protein>
<dbReference type="SUPFAM" id="SSF54373">
    <property type="entry name" value="FAD-linked reductases, C-terminal domain"/>
    <property type="match status" value="1"/>
</dbReference>
<dbReference type="PIRSF" id="PIRSF000189">
    <property type="entry name" value="D-aa_oxidase"/>
    <property type="match status" value="1"/>
</dbReference>
<dbReference type="Proteomes" id="UP000001861">
    <property type="component" value="Unassembled WGS sequence"/>
</dbReference>
<dbReference type="EMBL" id="AACS02000011">
    <property type="protein sequence ID" value="EFI26802.1"/>
    <property type="molecule type" value="Genomic_DNA"/>
</dbReference>
<evidence type="ECO:0000256" key="6">
    <source>
        <dbReference type="PIRSR" id="PIRSR000189-1"/>
    </source>
</evidence>
<dbReference type="PANTHER" id="PTHR11530">
    <property type="entry name" value="D-AMINO ACID OXIDASE"/>
    <property type="match status" value="1"/>
</dbReference>
<organism evidence="9 10">
    <name type="scientific">Coprinopsis cinerea (strain Okayama-7 / 130 / ATCC MYA-4618 / FGSC 9003)</name>
    <name type="common">Inky cap fungus</name>
    <name type="synonym">Hormographiella aspergillata</name>
    <dbReference type="NCBI Taxonomy" id="240176"/>
    <lineage>
        <taxon>Eukaryota</taxon>
        <taxon>Fungi</taxon>
        <taxon>Dikarya</taxon>
        <taxon>Basidiomycota</taxon>
        <taxon>Agaricomycotina</taxon>
        <taxon>Agaricomycetes</taxon>
        <taxon>Agaricomycetidae</taxon>
        <taxon>Agaricales</taxon>
        <taxon>Agaricineae</taxon>
        <taxon>Psathyrellaceae</taxon>
        <taxon>Coprinopsis</taxon>
    </lineage>
</organism>
<evidence type="ECO:0000256" key="3">
    <source>
        <dbReference type="ARBA" id="ARBA00022630"/>
    </source>
</evidence>
<dbReference type="eggNOG" id="KOG3923">
    <property type="taxonomic scope" value="Eukaryota"/>
</dbReference>
<dbReference type="GO" id="GO:0071949">
    <property type="term" value="F:FAD binding"/>
    <property type="evidence" value="ECO:0007669"/>
    <property type="project" value="InterPro"/>
</dbReference>
<reference evidence="9 10" key="1">
    <citation type="journal article" date="2010" name="Proc. Natl. Acad. Sci. U.S.A.">
        <title>Insights into evolution of multicellular fungi from the assembled chromosomes of the mushroom Coprinopsis cinerea (Coprinus cinereus).</title>
        <authorList>
            <person name="Stajich J.E."/>
            <person name="Wilke S.K."/>
            <person name="Ahren D."/>
            <person name="Au C.H."/>
            <person name="Birren B.W."/>
            <person name="Borodovsky M."/>
            <person name="Burns C."/>
            <person name="Canback B."/>
            <person name="Casselton L.A."/>
            <person name="Cheng C.K."/>
            <person name="Deng J."/>
            <person name="Dietrich F.S."/>
            <person name="Fargo D.C."/>
            <person name="Farman M.L."/>
            <person name="Gathman A.C."/>
            <person name="Goldberg J."/>
            <person name="Guigo R."/>
            <person name="Hoegger P.J."/>
            <person name="Hooker J.B."/>
            <person name="Huggins A."/>
            <person name="James T.Y."/>
            <person name="Kamada T."/>
            <person name="Kilaru S."/>
            <person name="Kodira C."/>
            <person name="Kues U."/>
            <person name="Kupfer D."/>
            <person name="Kwan H.S."/>
            <person name="Lomsadze A."/>
            <person name="Li W."/>
            <person name="Lilly W.W."/>
            <person name="Ma L.J."/>
            <person name="Mackey A.J."/>
            <person name="Manning G."/>
            <person name="Martin F."/>
            <person name="Muraguchi H."/>
            <person name="Natvig D.O."/>
            <person name="Palmerini H."/>
            <person name="Ramesh M.A."/>
            <person name="Rehmeyer C.J."/>
            <person name="Roe B.A."/>
            <person name="Shenoy N."/>
            <person name="Stanke M."/>
            <person name="Ter-Hovhannisyan V."/>
            <person name="Tunlid A."/>
            <person name="Velagapudi R."/>
            <person name="Vision T.J."/>
            <person name="Zeng Q."/>
            <person name="Zolan M.E."/>
            <person name="Pukkila P.J."/>
        </authorList>
    </citation>
    <scope>NUCLEOTIDE SEQUENCE [LARGE SCALE GENOMIC DNA]</scope>
    <source>
        <strain evidence="10">Okayama-7 / 130 / ATCC MYA-4618 / FGSC 9003</strain>
    </source>
</reference>
<dbReference type="InterPro" id="IPR006076">
    <property type="entry name" value="FAD-dep_OxRdtase"/>
</dbReference>
<feature type="binding site" evidence="6">
    <location>
        <position position="186"/>
    </location>
    <ligand>
        <name>FAD</name>
        <dbReference type="ChEBI" id="CHEBI:57692"/>
    </ligand>
</feature>
<comment type="similarity">
    <text evidence="2">Belongs to the DAMOX/DASOX family.</text>
</comment>
<feature type="binding site" evidence="6">
    <location>
        <position position="220"/>
    </location>
    <ligand>
        <name>FAD</name>
        <dbReference type="ChEBI" id="CHEBI:57692"/>
    </ligand>
</feature>
<dbReference type="GO" id="GO:0005737">
    <property type="term" value="C:cytoplasm"/>
    <property type="evidence" value="ECO:0007669"/>
    <property type="project" value="TreeGrafter"/>
</dbReference>
<feature type="binding site" evidence="6">
    <location>
        <position position="266"/>
    </location>
    <ligand>
        <name>D-dopa</name>
        <dbReference type="ChEBI" id="CHEBI:149689"/>
    </ligand>
</feature>
<dbReference type="STRING" id="240176.D6RQI6"/>
<dbReference type="AlphaFoldDB" id="D6RQI6"/>
<dbReference type="Gene3D" id="3.40.50.720">
    <property type="entry name" value="NAD(P)-binding Rossmann-like Domain"/>
    <property type="match status" value="1"/>
</dbReference>
<dbReference type="GO" id="GO:0019478">
    <property type="term" value="P:D-amino acid catabolic process"/>
    <property type="evidence" value="ECO:0007669"/>
    <property type="project" value="TreeGrafter"/>
</dbReference>
<dbReference type="KEGG" id="cci:CC1G_15725"/>
<dbReference type="GeneID" id="9378621"/>
<dbReference type="RefSeq" id="XP_002910296.1">
    <property type="nucleotide sequence ID" value="XM_002910250.1"/>
</dbReference>
<evidence type="ECO:0000256" key="5">
    <source>
        <dbReference type="ARBA" id="ARBA00023002"/>
    </source>
</evidence>
<dbReference type="InParanoid" id="D6RQI6"/>
<dbReference type="FunCoup" id="D6RQI6">
    <property type="interactions" value="56"/>
</dbReference>
<keyword evidence="3" id="KW-0285">Flavoprotein</keyword>
<sequence>MTKGGHWTPHLPTSRSGTHTPDTPGKPILVLGAGVIGLTTALKIQLQGGYRVLILADTLPSDPKSIAYTSQWAGAHHVYSAREENGLQYKLEQATFDTMWKKSEPGSEAEECFLRVPQTEYFFDEASEIKPLRSMPNFKYLEQDSLIPGAKLGVSFTTLTIDTPIYLNYLLSRFLANGGKILRGSVQHINQVIEAGARIFAGGTTVGHSADPPVAVINCTGLGARFLGGVEDKSVYPVRGQTVLVRAPWVRFGRTTYRDDTGAWTYIIPRRSSDVIVGGTRARDDWFPKPRPETTEDILRRGLELCPELAPPEARLGGRKPTLEDVMPHVVGEGCGLRPAREGGVRIETEWTEDIGGRGRVPIIHNYGHGGAGFQASWGSSVVVLELLEEALSQLEKS</sequence>
<dbReference type="GO" id="GO:0003884">
    <property type="term" value="F:D-amino-acid oxidase activity"/>
    <property type="evidence" value="ECO:0007669"/>
    <property type="project" value="InterPro"/>
</dbReference>